<sequence>MGSVHKKQVRGFVSSSKMPLVTKLCLQGRSLLVMLILHVFTCVWVGGGLLVSAVCAQQLTDSHTGSEQKAPPESSDICTNTHSLKSAQTHGSPWFGIQFALVLGCVHGDGG</sequence>
<keyword evidence="2" id="KW-0472">Membrane</keyword>
<gene>
    <name evidence="3" type="ORF">AMECASPLE_037070</name>
</gene>
<proteinExistence type="predicted"/>
<reference evidence="3 4" key="1">
    <citation type="submission" date="2021-06" db="EMBL/GenBank/DDBJ databases">
        <authorList>
            <person name="Palmer J.M."/>
        </authorList>
    </citation>
    <scope>NUCLEOTIDE SEQUENCE [LARGE SCALE GENOMIC DNA]</scope>
    <source>
        <strain evidence="3 4">AS_MEX2019</strain>
        <tissue evidence="3">Muscle</tissue>
    </source>
</reference>
<keyword evidence="2" id="KW-1133">Transmembrane helix</keyword>
<accession>A0ABV0XKW7</accession>
<comment type="caution">
    <text evidence="3">The sequence shown here is derived from an EMBL/GenBank/DDBJ whole genome shotgun (WGS) entry which is preliminary data.</text>
</comment>
<evidence type="ECO:0000256" key="2">
    <source>
        <dbReference type="SAM" id="Phobius"/>
    </source>
</evidence>
<evidence type="ECO:0000313" key="3">
    <source>
        <dbReference type="EMBL" id="MEQ2282102.1"/>
    </source>
</evidence>
<feature type="transmembrane region" description="Helical" evidence="2">
    <location>
        <begin position="31"/>
        <end position="54"/>
    </location>
</feature>
<feature type="region of interest" description="Disordered" evidence="1">
    <location>
        <begin position="62"/>
        <end position="88"/>
    </location>
</feature>
<dbReference type="Proteomes" id="UP001469553">
    <property type="component" value="Unassembled WGS sequence"/>
</dbReference>
<organism evidence="3 4">
    <name type="scientific">Ameca splendens</name>
    <dbReference type="NCBI Taxonomy" id="208324"/>
    <lineage>
        <taxon>Eukaryota</taxon>
        <taxon>Metazoa</taxon>
        <taxon>Chordata</taxon>
        <taxon>Craniata</taxon>
        <taxon>Vertebrata</taxon>
        <taxon>Euteleostomi</taxon>
        <taxon>Actinopterygii</taxon>
        <taxon>Neopterygii</taxon>
        <taxon>Teleostei</taxon>
        <taxon>Neoteleostei</taxon>
        <taxon>Acanthomorphata</taxon>
        <taxon>Ovalentaria</taxon>
        <taxon>Atherinomorphae</taxon>
        <taxon>Cyprinodontiformes</taxon>
        <taxon>Goodeidae</taxon>
        <taxon>Ameca</taxon>
    </lineage>
</organism>
<protein>
    <submittedName>
        <fullName evidence="3">Uncharacterized protein</fullName>
    </submittedName>
</protein>
<evidence type="ECO:0000256" key="1">
    <source>
        <dbReference type="SAM" id="MobiDB-lite"/>
    </source>
</evidence>
<keyword evidence="4" id="KW-1185">Reference proteome</keyword>
<keyword evidence="2" id="KW-0812">Transmembrane</keyword>
<evidence type="ECO:0000313" key="4">
    <source>
        <dbReference type="Proteomes" id="UP001469553"/>
    </source>
</evidence>
<name>A0ABV0XKW7_9TELE</name>
<dbReference type="EMBL" id="JAHRIP010006106">
    <property type="protein sequence ID" value="MEQ2282102.1"/>
    <property type="molecule type" value="Genomic_DNA"/>
</dbReference>
<feature type="compositionally biased region" description="Polar residues" evidence="1">
    <location>
        <begin position="76"/>
        <end position="88"/>
    </location>
</feature>